<feature type="compositionally biased region" description="Basic and acidic residues" evidence="1">
    <location>
        <begin position="787"/>
        <end position="800"/>
    </location>
</feature>
<feature type="region of interest" description="Disordered" evidence="1">
    <location>
        <begin position="458"/>
        <end position="481"/>
    </location>
</feature>
<dbReference type="RefSeq" id="XP_067921289.1">
    <property type="nucleotide sequence ID" value="XM_068066736.1"/>
</dbReference>
<dbReference type="EMBL" id="MIGC01003350">
    <property type="protein sequence ID" value="PHJ19591.1"/>
    <property type="molecule type" value="Genomic_DNA"/>
</dbReference>
<reference evidence="3 4" key="1">
    <citation type="journal article" date="2017" name="Int. J. Parasitol.">
        <title>The genome of the protozoan parasite Cystoisospora suis and a reverse vaccinology approach to identify vaccine candidates.</title>
        <authorList>
            <person name="Palmieri N."/>
            <person name="Shrestha A."/>
            <person name="Ruttkowski B."/>
            <person name="Beck T."/>
            <person name="Vogl C."/>
            <person name="Tomley F."/>
            <person name="Blake D.P."/>
            <person name="Joachim A."/>
        </authorList>
    </citation>
    <scope>NUCLEOTIDE SEQUENCE [LARGE SCALE GENOMIC DNA]</scope>
    <source>
        <strain evidence="3 4">Wien I</strain>
    </source>
</reference>
<proteinExistence type="predicted"/>
<feature type="region of interest" description="Disordered" evidence="1">
    <location>
        <begin position="185"/>
        <end position="204"/>
    </location>
</feature>
<name>A0A2C6JZR0_9APIC</name>
<feature type="compositionally biased region" description="Low complexity" evidence="1">
    <location>
        <begin position="804"/>
        <end position="816"/>
    </location>
</feature>
<dbReference type="VEuPathDB" id="ToxoDB:CSUI_006580"/>
<evidence type="ECO:0000256" key="2">
    <source>
        <dbReference type="SAM" id="Phobius"/>
    </source>
</evidence>
<feature type="region of interest" description="Disordered" evidence="1">
    <location>
        <begin position="1622"/>
        <end position="1662"/>
    </location>
</feature>
<dbReference type="OrthoDB" id="333299at2759"/>
<sequence length="1775" mass="194629">MEHRPASSHCYRAGCTRGHEEGYEESGKSRPGLQKTPVSCDYTLLSQRFLCGKKTPVQAFTRSCPASENEGRADSACFSCCPEASTWFSLRSPTESPCSSPSFRGPARPALRGKRALPLSDPSSPHDMSATGPFPFPLSAYLRSSLTREFRTEARPVCALERAAGWTPSAGCRFSCRLGGRLISSSGTGTRRRQSAPPLERRKELPSCGCRQRNAACPQSRGEAGDPVSKESLGGFLPSWTPETKIRHRALSVNFPCARGATPGFSSFPASCRCDCISSLPSHWERSCISVPCPTRHPCQKENIQGCLRPSSKTEQGGLDGKTEKCCKSAAVRRLWRRRPPGSLFCLLQNALSFCVGALLCFVHFFGGEHDSLQLDLSSVLGTATDERTPSPGGLVGTLEGSSLSVYRARRQTRKPPGAGAGGNRLLNYSASDLGVNQSHRVVIRNWDEDDAVRSRRRAGSAEGLQEQRPPARLLFGASGGALSTRSSLRRKLPSAGRKSAGSNAPIVEFRTGAVSSGTRKDLPRSGEVVKLYSGVRPRSQDHATQVPAVPPRSRFTLSAEESQNWHQGLFPSRLHSQKLFHLPFAQLSGLPSLSAISYSHSSLLSLQRILHDETLQGARVVPRRLEAGELTQEPQSVSRVGHGKRGDTAVSAEKDSVALSSGWMPRHDGVPTGFPAWPQAHGQGHPGQGIAGNTTMPGENAGEAFERTTNSQSQVDDVGDGSDFTIGSRTNHLVNRVADRFDSGDQTTSTVIWDAQSQEEPEKSSEESDDIVDEPEKGAEWASPLGDDRRMRGVSREGVDAEPSAPDSHSSLSSAGMPEKGAHSSSSSLPSAFPREREDAMVHTFRRVSERSALRNVIEALQSGERVTGGPGGPWGAQATEATGRTEDNEQGVSDSTDGTGGKRRSWTLLPRVPAKAESGSKTKVSSVAAVDQAGPRTASQVVTQRMWRTRGRLAKLAKMKLRKFQSPMSRSQVCKCLQSEQQQYRLWFTLAVLFGLEWPFYSYAAGGGFYFLRELLAQAKQFGPPPGSTSLVRRRYQEFRECGMPQAFEEGLNALMDYLPSGAELPDALKTASENPSFRKVLFAMGDVHVPFDGRNSLAHVFDMVEDAMGLAWGKDVFLGKDPSASPDFKPFSSDELYYKYMFAFSESRRYFSMLILLSRAMRQHVTQKPHNGIILLLVKQPPGSSSLSAQYHFTGRPSLSGSNQQRRLAQVSPLSSAFPSASNVSLSSSAASPSSGSVEIKTDSLQRLQDFHQLQEQVRQSVIMKLESAIVRFYPTSRTFRRDIAELPDVRVSGFFARSTEGRTHEKGLVGVEIDFKLMEKFKAQTPPNGVLIQVTLLDSWATKPIEEWPDIMDPFKKLVSSYTATQLLKSELMWDQSLASFEWGRTEFVYSTVSEVFEYEKVDTVNRVTFDPDIQVMLLQSYNDFTANGKEDGVLSLMLEVLQRRPLGHSGVPRNFRPDRVVLQGTATPLEQPGGGRGQLYRKGQFGSGIEYGELLEMEKGIREHTVMLHVKIVGLGHSALEDWQSLLAHEILNRLAQRLRGTFEIHYVSPGKPPQVAQASNRATKCNEVVRNWILAVAVLVTASFFIISIILMMYHRWIDVPWWLSCWCSRFSPWDKDEGDKHSTCPSDVEESAPEGSAGVPAHLGSEEVNHVASERTVDRYPRGGRVYGWTEDFHPVGAADISGPHDQVPVKSDSFDNPRNARGGAESSSLPHHLRRSRSIVSRSASSKACPEAVPPLCSGRSLRLGHDDQSVGHPVTPLGHRSSLHVR</sequence>
<feature type="region of interest" description="Disordered" evidence="1">
    <location>
        <begin position="864"/>
        <end position="909"/>
    </location>
</feature>
<dbReference type="Proteomes" id="UP000221165">
    <property type="component" value="Unassembled WGS sequence"/>
</dbReference>
<keyword evidence="2" id="KW-0472">Membrane</keyword>
<evidence type="ECO:0000313" key="4">
    <source>
        <dbReference type="Proteomes" id="UP000221165"/>
    </source>
</evidence>
<evidence type="ECO:0000313" key="3">
    <source>
        <dbReference type="EMBL" id="PHJ19591.1"/>
    </source>
</evidence>
<feature type="region of interest" description="Disordered" evidence="1">
    <location>
        <begin position="94"/>
        <end position="130"/>
    </location>
</feature>
<gene>
    <name evidence="3" type="ORF">CSUI_006580</name>
</gene>
<keyword evidence="2 3" id="KW-0812">Transmembrane</keyword>
<dbReference type="GeneID" id="94429947"/>
<feature type="region of interest" description="Disordered" evidence="1">
    <location>
        <begin position="211"/>
        <end position="230"/>
    </location>
</feature>
<evidence type="ECO:0000256" key="1">
    <source>
        <dbReference type="SAM" id="MobiDB-lite"/>
    </source>
</evidence>
<feature type="compositionally biased region" description="Basic and acidic residues" evidence="1">
    <location>
        <begin position="1651"/>
        <end position="1662"/>
    </location>
</feature>
<feature type="transmembrane region" description="Helical" evidence="2">
    <location>
        <begin position="1578"/>
        <end position="1600"/>
    </location>
</feature>
<comment type="caution">
    <text evidence="3">The sequence shown here is derived from an EMBL/GenBank/DDBJ whole genome shotgun (WGS) entry which is preliminary data.</text>
</comment>
<feature type="region of interest" description="Disordered" evidence="1">
    <location>
        <begin position="630"/>
        <end position="651"/>
    </location>
</feature>
<keyword evidence="4" id="KW-1185">Reference proteome</keyword>
<feature type="region of interest" description="Disordered" evidence="1">
    <location>
        <begin position="696"/>
        <end position="837"/>
    </location>
</feature>
<feature type="region of interest" description="Disordered" evidence="1">
    <location>
        <begin position="1685"/>
        <end position="1775"/>
    </location>
</feature>
<keyword evidence="2" id="KW-1133">Transmembrane helix</keyword>
<protein>
    <submittedName>
        <fullName evidence="3">Transmembrane protein</fullName>
    </submittedName>
</protein>
<accession>A0A2C6JZR0</accession>
<organism evidence="3 4">
    <name type="scientific">Cystoisospora suis</name>
    <dbReference type="NCBI Taxonomy" id="483139"/>
    <lineage>
        <taxon>Eukaryota</taxon>
        <taxon>Sar</taxon>
        <taxon>Alveolata</taxon>
        <taxon>Apicomplexa</taxon>
        <taxon>Conoidasida</taxon>
        <taxon>Coccidia</taxon>
        <taxon>Eucoccidiorida</taxon>
        <taxon>Eimeriorina</taxon>
        <taxon>Sarcocystidae</taxon>
        <taxon>Cystoisospora</taxon>
    </lineage>
</organism>